<dbReference type="Proteomes" id="UP001595925">
    <property type="component" value="Unassembled WGS sequence"/>
</dbReference>
<evidence type="ECO:0000313" key="2">
    <source>
        <dbReference type="Proteomes" id="UP001595925"/>
    </source>
</evidence>
<protein>
    <submittedName>
        <fullName evidence="1">Exonuclease</fullName>
    </submittedName>
</protein>
<comment type="caution">
    <text evidence="1">The sequence shown here is derived from an EMBL/GenBank/DDBJ whole genome shotgun (WGS) entry which is preliminary data.</text>
</comment>
<dbReference type="EMBL" id="JBHSJG010000004">
    <property type="protein sequence ID" value="MFC4986403.1"/>
    <property type="molecule type" value="Genomic_DNA"/>
</dbReference>
<name>A0ABD5Q9Q8_9EURY</name>
<sequence length="377" mass="38249">MTATRAAVEADTGLAAAIESAGFVRVLARADGDAVAASGLLARALADRAIPYQVSVAPTVADRTARLESDGDDVTVVVGDGPESSHRLAPEGSATPRACELVADLGSEPEPILALAGAAAAGIDPESGELARLRESTVDDGLIEPRPGIATPTDATDALAHTTLCRGPWSGDSDAAESLVEAAGGEPTATASAVAIDAVGGEASRRAAHAVERVLRPARIAGDHPFATVEGYADVLRALARTTPGLGVALAAGNPGRVREAALETWREHGRRAHAALDRGATRRYDGLVVVETDDAVEAVAGIAADYRSPEPTVLAIDGENGEAALATTEARPLGEPLAAAAKELGAGNAYDVGPRRGYLRIEGDRDAVVTAVRGAL</sequence>
<keyword evidence="1" id="KW-0378">Hydrolase</keyword>
<keyword evidence="1" id="KW-0269">Exonuclease</keyword>
<dbReference type="RefSeq" id="WP_224828917.1">
    <property type="nucleotide sequence ID" value="NZ_JAIVEF010000012.1"/>
</dbReference>
<keyword evidence="2" id="KW-1185">Reference proteome</keyword>
<dbReference type="AlphaFoldDB" id="A0ABD5Q9Q8"/>
<gene>
    <name evidence="1" type="ORF">ACFPFO_01150</name>
</gene>
<evidence type="ECO:0000313" key="1">
    <source>
        <dbReference type="EMBL" id="MFC4986403.1"/>
    </source>
</evidence>
<dbReference type="GO" id="GO:0004527">
    <property type="term" value="F:exonuclease activity"/>
    <property type="evidence" value="ECO:0007669"/>
    <property type="project" value="UniProtKB-KW"/>
</dbReference>
<keyword evidence="1" id="KW-0540">Nuclease</keyword>
<reference evidence="1 2" key="1">
    <citation type="journal article" date="2019" name="Int. J. Syst. Evol. Microbiol.">
        <title>The Global Catalogue of Microorganisms (GCM) 10K type strain sequencing project: providing services to taxonomists for standard genome sequencing and annotation.</title>
        <authorList>
            <consortium name="The Broad Institute Genomics Platform"/>
            <consortium name="The Broad Institute Genome Sequencing Center for Infectious Disease"/>
            <person name="Wu L."/>
            <person name="Ma J."/>
        </authorList>
    </citation>
    <scope>NUCLEOTIDE SEQUENCE [LARGE SCALE GENOMIC DNA]</scope>
    <source>
        <strain evidence="1 2">CGMCC 1.15824</strain>
    </source>
</reference>
<organism evidence="1 2">
    <name type="scientific">Saliphagus infecundisoli</name>
    <dbReference type="NCBI Taxonomy" id="1849069"/>
    <lineage>
        <taxon>Archaea</taxon>
        <taxon>Methanobacteriati</taxon>
        <taxon>Methanobacteriota</taxon>
        <taxon>Stenosarchaea group</taxon>
        <taxon>Halobacteria</taxon>
        <taxon>Halobacteriales</taxon>
        <taxon>Natrialbaceae</taxon>
        <taxon>Saliphagus</taxon>
    </lineage>
</organism>
<accession>A0ABD5Q9Q8</accession>
<proteinExistence type="predicted"/>